<comment type="caution">
    <text evidence="1">The sequence shown here is derived from an EMBL/GenBank/DDBJ whole genome shotgun (WGS) entry which is preliminary data.</text>
</comment>
<evidence type="ECO:0000313" key="2">
    <source>
        <dbReference type="Proteomes" id="UP000028705"/>
    </source>
</evidence>
<sequence>MTKTILIATDYSLESLNILKKVLKEKDAAEDQNQYNILLVSGYEMGDSIRELLFNTKSTLFNKIRPKEFCDAYGIIKNKYPHLIERIVCDIFTGSFQRTFNNYVRAENIEEAYYSPSIQSKGKGKFDIIPYIKKCKELQSQEIAVEIQERLPERGRLAEVFVEV</sequence>
<reference evidence="1 2" key="1">
    <citation type="submission" date="2014-07" db="EMBL/GenBank/DDBJ databases">
        <title>Genome of Chryseobacterium soli DSM 19298.</title>
        <authorList>
            <person name="Stropko S.J."/>
            <person name="Pipes S.E."/>
            <person name="Newman J."/>
        </authorList>
    </citation>
    <scope>NUCLEOTIDE SEQUENCE [LARGE SCALE GENOMIC DNA]</scope>
    <source>
        <strain evidence="1 2">DSM 19298</strain>
    </source>
</reference>
<dbReference type="Proteomes" id="UP000028705">
    <property type="component" value="Unassembled WGS sequence"/>
</dbReference>
<proteinExistence type="predicted"/>
<dbReference type="EMBL" id="JPRH01000001">
    <property type="protein sequence ID" value="KFF14362.1"/>
    <property type="molecule type" value="Genomic_DNA"/>
</dbReference>
<accession>A0A086ACE8</accession>
<keyword evidence="2" id="KW-1185">Reference proteome</keyword>
<evidence type="ECO:0000313" key="1">
    <source>
        <dbReference type="EMBL" id="KFF14362.1"/>
    </source>
</evidence>
<dbReference type="AlphaFoldDB" id="A0A086ACE8"/>
<dbReference type="STRING" id="445961.IW15_02680"/>
<dbReference type="RefSeq" id="WP_034709061.1">
    <property type="nucleotide sequence ID" value="NZ_JPRH01000001.1"/>
</dbReference>
<dbReference type="OrthoDB" id="893860at2"/>
<organism evidence="1 2">
    <name type="scientific">Chryseobacterium soli</name>
    <dbReference type="NCBI Taxonomy" id="445961"/>
    <lineage>
        <taxon>Bacteria</taxon>
        <taxon>Pseudomonadati</taxon>
        <taxon>Bacteroidota</taxon>
        <taxon>Flavobacteriia</taxon>
        <taxon>Flavobacteriales</taxon>
        <taxon>Weeksellaceae</taxon>
        <taxon>Chryseobacterium group</taxon>
        <taxon>Chryseobacterium</taxon>
    </lineage>
</organism>
<protein>
    <submittedName>
        <fullName evidence="1">Uncharacterized protein</fullName>
    </submittedName>
</protein>
<dbReference type="eggNOG" id="ENOG503324Z">
    <property type="taxonomic scope" value="Bacteria"/>
</dbReference>
<name>A0A086ACE8_9FLAO</name>
<gene>
    <name evidence="1" type="ORF">IW15_02680</name>
</gene>